<comment type="subcellular location">
    <subcellularLocation>
        <location evidence="8">Cytoplasm</location>
    </subcellularLocation>
</comment>
<evidence type="ECO:0000256" key="4">
    <source>
        <dbReference type="ARBA" id="ARBA00022655"/>
    </source>
</evidence>
<dbReference type="PANTHER" id="PTHR21299">
    <property type="entry name" value="CYTIDYLATE KINASE/PANTOATE-BETA-ALANINE LIGASE"/>
    <property type="match status" value="1"/>
</dbReference>
<dbReference type="GO" id="GO:0005524">
    <property type="term" value="F:ATP binding"/>
    <property type="evidence" value="ECO:0007669"/>
    <property type="project" value="UniProtKB-KW"/>
</dbReference>
<dbReference type="EMBL" id="CP038015">
    <property type="protein sequence ID" value="QBP41314.1"/>
    <property type="molecule type" value="Genomic_DNA"/>
</dbReference>
<dbReference type="FunFam" id="3.40.50.620:FF:000013">
    <property type="entry name" value="Pantothenate synthetase"/>
    <property type="match status" value="1"/>
</dbReference>
<dbReference type="OrthoDB" id="9773087at2"/>
<dbReference type="InterPro" id="IPR004821">
    <property type="entry name" value="Cyt_trans-like"/>
</dbReference>
<dbReference type="SUPFAM" id="SSF52374">
    <property type="entry name" value="Nucleotidylyl transferase"/>
    <property type="match status" value="1"/>
</dbReference>
<feature type="binding site" evidence="8">
    <location>
        <position position="61"/>
    </location>
    <ligand>
        <name>beta-alanine</name>
        <dbReference type="ChEBI" id="CHEBI:57966"/>
    </ligand>
</feature>
<dbReference type="NCBIfam" id="TIGR00125">
    <property type="entry name" value="cyt_tran_rel"/>
    <property type="match status" value="1"/>
</dbReference>
<dbReference type="RefSeq" id="WP_134209955.1">
    <property type="nucleotide sequence ID" value="NZ_CP038015.1"/>
</dbReference>
<keyword evidence="6 8" id="KW-0067">ATP-binding</keyword>
<feature type="binding site" evidence="8">
    <location>
        <begin position="184"/>
        <end position="187"/>
    </location>
    <ligand>
        <name>ATP</name>
        <dbReference type="ChEBI" id="CHEBI:30616"/>
    </ligand>
</feature>
<dbReference type="Proteomes" id="UP000294292">
    <property type="component" value="Chromosome"/>
</dbReference>
<protein>
    <recommendedName>
        <fullName evidence="8">Pantothenate synthetase</fullName>
        <shortName evidence="8">PS</shortName>
        <ecNumber evidence="8">6.3.2.1</ecNumber>
    </recommendedName>
    <alternativeName>
        <fullName evidence="8">Pantoate--beta-alanine ligase</fullName>
    </alternativeName>
    <alternativeName>
        <fullName evidence="8">Pantoate-activating enzyme</fullName>
    </alternativeName>
</protein>
<evidence type="ECO:0000256" key="1">
    <source>
        <dbReference type="ARBA" id="ARBA00004990"/>
    </source>
</evidence>
<gene>
    <name evidence="8" type="primary">panC</name>
    <name evidence="9" type="ORF">E2636_09310</name>
</gene>
<keyword evidence="5 8" id="KW-0547">Nucleotide-binding</keyword>
<comment type="miscellaneous">
    <text evidence="8">The reaction proceeds by a bi uni uni bi ping pong mechanism.</text>
</comment>
<feature type="binding site" evidence="8">
    <location>
        <begin position="147"/>
        <end position="150"/>
    </location>
    <ligand>
        <name>ATP</name>
        <dbReference type="ChEBI" id="CHEBI:30616"/>
    </ligand>
</feature>
<dbReference type="GO" id="GO:0005829">
    <property type="term" value="C:cytosol"/>
    <property type="evidence" value="ECO:0007669"/>
    <property type="project" value="TreeGrafter"/>
</dbReference>
<feature type="binding site" evidence="8">
    <location>
        <begin position="30"/>
        <end position="37"/>
    </location>
    <ligand>
        <name>ATP</name>
        <dbReference type="ChEBI" id="CHEBI:30616"/>
    </ligand>
</feature>
<evidence type="ECO:0000256" key="2">
    <source>
        <dbReference type="ARBA" id="ARBA00009256"/>
    </source>
</evidence>
<feature type="binding site" evidence="8">
    <location>
        <position position="61"/>
    </location>
    <ligand>
        <name>(R)-pantoate</name>
        <dbReference type="ChEBI" id="CHEBI:15980"/>
    </ligand>
</feature>
<dbReference type="HAMAP" id="MF_00158">
    <property type="entry name" value="PanC"/>
    <property type="match status" value="1"/>
</dbReference>
<dbReference type="InterPro" id="IPR003721">
    <property type="entry name" value="Pantoate_ligase"/>
</dbReference>
<dbReference type="GO" id="GO:0015940">
    <property type="term" value="P:pantothenate biosynthetic process"/>
    <property type="evidence" value="ECO:0007669"/>
    <property type="project" value="UniProtKB-UniRule"/>
</dbReference>
<dbReference type="AlphaFoldDB" id="A0A4P6ZYB2"/>
<dbReference type="InterPro" id="IPR042176">
    <property type="entry name" value="Pantoate_ligase_C"/>
</dbReference>
<dbReference type="InterPro" id="IPR014729">
    <property type="entry name" value="Rossmann-like_a/b/a_fold"/>
</dbReference>
<dbReference type="Gene3D" id="3.40.50.620">
    <property type="entry name" value="HUPs"/>
    <property type="match status" value="1"/>
</dbReference>
<keyword evidence="3 8" id="KW-0436">Ligase</keyword>
<feature type="binding site" evidence="8">
    <location>
        <position position="153"/>
    </location>
    <ligand>
        <name>(R)-pantoate</name>
        <dbReference type="ChEBI" id="CHEBI:15980"/>
    </ligand>
</feature>
<organism evidence="9 10">
    <name type="scientific">Paenisporosarcina antarctica</name>
    <dbReference type="NCBI Taxonomy" id="417367"/>
    <lineage>
        <taxon>Bacteria</taxon>
        <taxon>Bacillati</taxon>
        <taxon>Bacillota</taxon>
        <taxon>Bacilli</taxon>
        <taxon>Bacillales</taxon>
        <taxon>Caryophanaceae</taxon>
        <taxon>Paenisporosarcina</taxon>
    </lineage>
</organism>
<accession>A0A4P6ZYB2</accession>
<evidence type="ECO:0000256" key="3">
    <source>
        <dbReference type="ARBA" id="ARBA00022598"/>
    </source>
</evidence>
<dbReference type="Pfam" id="PF02569">
    <property type="entry name" value="Pantoate_ligase"/>
    <property type="match status" value="1"/>
</dbReference>
<feature type="active site" description="Proton donor" evidence="8">
    <location>
        <position position="37"/>
    </location>
</feature>
<comment type="pathway">
    <text evidence="1 8">Cofactor biosynthesis; (R)-pantothenate biosynthesis; (R)-pantothenate from (R)-pantoate and beta-alanine: step 1/1.</text>
</comment>
<dbReference type="UniPathway" id="UPA00028">
    <property type="reaction ID" value="UER00005"/>
</dbReference>
<comment type="catalytic activity">
    <reaction evidence="7 8">
        <text>(R)-pantoate + beta-alanine + ATP = (R)-pantothenate + AMP + diphosphate + H(+)</text>
        <dbReference type="Rhea" id="RHEA:10912"/>
        <dbReference type="ChEBI" id="CHEBI:15378"/>
        <dbReference type="ChEBI" id="CHEBI:15980"/>
        <dbReference type="ChEBI" id="CHEBI:29032"/>
        <dbReference type="ChEBI" id="CHEBI:30616"/>
        <dbReference type="ChEBI" id="CHEBI:33019"/>
        <dbReference type="ChEBI" id="CHEBI:57966"/>
        <dbReference type="ChEBI" id="CHEBI:456215"/>
        <dbReference type="EC" id="6.3.2.1"/>
    </reaction>
</comment>
<evidence type="ECO:0000313" key="9">
    <source>
        <dbReference type="EMBL" id="QBP41314.1"/>
    </source>
</evidence>
<comment type="subunit">
    <text evidence="8">Homodimer.</text>
</comment>
<dbReference type="EC" id="6.3.2.1" evidence="8"/>
<dbReference type="Gene3D" id="3.30.1300.10">
    <property type="entry name" value="Pantoate-beta-alanine ligase, C-terminal domain"/>
    <property type="match status" value="1"/>
</dbReference>
<dbReference type="KEGG" id="panc:E2636_09310"/>
<keyword evidence="10" id="KW-1185">Reference proteome</keyword>
<evidence type="ECO:0000256" key="5">
    <source>
        <dbReference type="ARBA" id="ARBA00022741"/>
    </source>
</evidence>
<name>A0A4P6ZYB2_9BACL</name>
<keyword evidence="4 8" id="KW-0566">Pantothenate biosynthesis</keyword>
<proteinExistence type="inferred from homology"/>
<comment type="similarity">
    <text evidence="2 8">Belongs to the pantothenate synthetase family.</text>
</comment>
<keyword evidence="8" id="KW-0963">Cytoplasm</keyword>
<evidence type="ECO:0000256" key="8">
    <source>
        <dbReference type="HAMAP-Rule" id="MF_00158"/>
    </source>
</evidence>
<sequence length="283" mass="31700">MIQVQLIKELKEYIKTQRVSGKSIGFVPTMGYLHEGHISLVKQAREENDYVVMSIFVNPAQFGPNEDLGSYPRDLERDTKLAEEAGVDLLFFPQVNEMYPQDGGISIHAGAQANVLCGASRPGHFDGVLKVVTKFFHLVEPTTVYFGQKDAQQLAIIETMVRDYNFPLKVRRGATVREPDGLAKSSRNVFLSKAERAHAPIIHQAIQLGIEQYKLNQNIEQAKQVTTQHIENAISGKIDYVELLSYPNLTTDVSNDTTVILAVAVFFEKARLIDNILLDRKGE</sequence>
<reference evidence="9 10" key="1">
    <citation type="submission" date="2019-03" db="EMBL/GenBank/DDBJ databases">
        <title>Complete genome sequence of Paenisporosarcina antarctica CGMCC 1.6503T.</title>
        <authorList>
            <person name="Rong J.-C."/>
            <person name="Chi N.-Y."/>
            <person name="Zhang Q.-F."/>
        </authorList>
    </citation>
    <scope>NUCLEOTIDE SEQUENCE [LARGE SCALE GENOMIC DNA]</scope>
    <source>
        <strain evidence="9 10">CGMCC 1.6503</strain>
    </source>
</reference>
<feature type="binding site" evidence="8">
    <location>
        <position position="176"/>
    </location>
    <ligand>
        <name>ATP</name>
        <dbReference type="ChEBI" id="CHEBI:30616"/>
    </ligand>
</feature>
<comment type="function">
    <text evidence="8">Catalyzes the condensation of pantoate with beta-alanine in an ATP-dependent reaction via a pantoyl-adenylate intermediate.</text>
</comment>
<dbReference type="PANTHER" id="PTHR21299:SF1">
    <property type="entry name" value="PANTOATE--BETA-ALANINE LIGASE"/>
    <property type="match status" value="1"/>
</dbReference>
<dbReference type="CDD" id="cd00560">
    <property type="entry name" value="PanC"/>
    <property type="match status" value="1"/>
</dbReference>
<evidence type="ECO:0000256" key="6">
    <source>
        <dbReference type="ARBA" id="ARBA00022840"/>
    </source>
</evidence>
<dbReference type="NCBIfam" id="TIGR00018">
    <property type="entry name" value="panC"/>
    <property type="match status" value="1"/>
</dbReference>
<dbReference type="GO" id="GO:0004592">
    <property type="term" value="F:pantoate-beta-alanine ligase activity"/>
    <property type="evidence" value="ECO:0007669"/>
    <property type="project" value="UniProtKB-UniRule"/>
</dbReference>
<evidence type="ECO:0000256" key="7">
    <source>
        <dbReference type="ARBA" id="ARBA00048258"/>
    </source>
</evidence>
<evidence type="ECO:0000313" key="10">
    <source>
        <dbReference type="Proteomes" id="UP000294292"/>
    </source>
</evidence>